<evidence type="ECO:0000256" key="3">
    <source>
        <dbReference type="ARBA" id="ARBA00023163"/>
    </source>
</evidence>
<dbReference type="SMART" id="SM00866">
    <property type="entry name" value="UTRA"/>
    <property type="match status" value="1"/>
</dbReference>
<comment type="caution">
    <text evidence="5">The sequence shown here is derived from an EMBL/GenBank/DDBJ whole genome shotgun (WGS) entry which is preliminary data.</text>
</comment>
<protein>
    <submittedName>
        <fullName evidence="5">UTRA domain-containing protein</fullName>
    </submittedName>
</protein>
<dbReference type="SMART" id="SM00345">
    <property type="entry name" value="HTH_GNTR"/>
    <property type="match status" value="1"/>
</dbReference>
<organism evidence="5 6">
    <name type="scientific">Vibrio tritonius</name>
    <dbReference type="NCBI Taxonomy" id="1435069"/>
    <lineage>
        <taxon>Bacteria</taxon>
        <taxon>Pseudomonadati</taxon>
        <taxon>Pseudomonadota</taxon>
        <taxon>Gammaproteobacteria</taxon>
        <taxon>Vibrionales</taxon>
        <taxon>Vibrionaceae</taxon>
        <taxon>Vibrio</taxon>
    </lineage>
</organism>
<evidence type="ECO:0000313" key="5">
    <source>
        <dbReference type="EMBL" id="MCA2018883.1"/>
    </source>
</evidence>
<sequence>MQYVKIKQAILDQIEAGTLAARQKLPSERQLAESFSTTRVTLREALSLLESEGAIYREDRRGWFIAPEPLRYDPSKALPFVQLTDDQQREGSWQILSVKNSLATKTATRLLELAPFSKAHAIEQIRYLEKRPVCYVNSYVLPDYVSPIEGSEEDVLLTELEKQFPLILETVTYRLAVKSLQGDIAQLLRATEGTPCLVIERRFIDKQQRIIRADVEYWRHDVVVIEG</sequence>
<dbReference type="SUPFAM" id="SSF64288">
    <property type="entry name" value="Chorismate lyase-like"/>
    <property type="match status" value="1"/>
</dbReference>
<keyword evidence="6" id="KW-1185">Reference proteome</keyword>
<dbReference type="CDD" id="cd07377">
    <property type="entry name" value="WHTH_GntR"/>
    <property type="match status" value="1"/>
</dbReference>
<dbReference type="Pfam" id="PF07702">
    <property type="entry name" value="UTRA"/>
    <property type="match status" value="1"/>
</dbReference>
<proteinExistence type="predicted"/>
<dbReference type="SUPFAM" id="SSF46785">
    <property type="entry name" value="Winged helix' DNA-binding domain"/>
    <property type="match status" value="1"/>
</dbReference>
<dbReference type="EMBL" id="JAIWIU010000213">
    <property type="protein sequence ID" value="MCA2018883.1"/>
    <property type="molecule type" value="Genomic_DNA"/>
</dbReference>
<dbReference type="PANTHER" id="PTHR44846:SF7">
    <property type="entry name" value="TRANSCRIPTIONAL REGULATOR OF 2-AMINOETHYLPHOSPHONATE DEGRADATION OPERONS-RELATED"/>
    <property type="match status" value="1"/>
</dbReference>
<dbReference type="Proteomes" id="UP001199044">
    <property type="component" value="Unassembled WGS sequence"/>
</dbReference>
<evidence type="ECO:0000259" key="4">
    <source>
        <dbReference type="PROSITE" id="PS50949"/>
    </source>
</evidence>
<dbReference type="InterPro" id="IPR050679">
    <property type="entry name" value="Bact_HTH_transcr_reg"/>
</dbReference>
<dbReference type="PANTHER" id="PTHR44846">
    <property type="entry name" value="MANNOSYL-D-GLYCERATE TRANSPORT/METABOLISM SYSTEM REPRESSOR MNGR-RELATED"/>
    <property type="match status" value="1"/>
</dbReference>
<gene>
    <name evidence="5" type="ORF">LDJ79_22410</name>
</gene>
<reference evidence="6" key="1">
    <citation type="submission" date="2023-07" db="EMBL/GenBank/DDBJ databases">
        <title>Molecular identification of indigenous halophilic bacteria isolated from red sea cost, biodegradation of synthetic dyes and assessment of degraded metabolite toxicity.</title>
        <authorList>
            <person name="Chaieb K."/>
            <person name="Altayb H.N."/>
        </authorList>
    </citation>
    <scope>NUCLEOTIDE SEQUENCE [LARGE SCALE GENOMIC DNA]</scope>
    <source>
        <strain evidence="6">K20</strain>
    </source>
</reference>
<dbReference type="InterPro" id="IPR028978">
    <property type="entry name" value="Chorismate_lyase_/UTRA_dom_sf"/>
</dbReference>
<accession>A0ABS7YU37</accession>
<dbReference type="PROSITE" id="PS50949">
    <property type="entry name" value="HTH_GNTR"/>
    <property type="match status" value="1"/>
</dbReference>
<dbReference type="Gene3D" id="3.40.1410.10">
    <property type="entry name" value="Chorismate lyase-like"/>
    <property type="match status" value="1"/>
</dbReference>
<dbReference type="PRINTS" id="PR00035">
    <property type="entry name" value="HTHGNTR"/>
</dbReference>
<dbReference type="Gene3D" id="1.10.10.10">
    <property type="entry name" value="Winged helix-like DNA-binding domain superfamily/Winged helix DNA-binding domain"/>
    <property type="match status" value="1"/>
</dbReference>
<dbReference type="InterPro" id="IPR000524">
    <property type="entry name" value="Tscrpt_reg_HTH_GntR"/>
</dbReference>
<keyword evidence="2" id="KW-0238">DNA-binding</keyword>
<dbReference type="InterPro" id="IPR036390">
    <property type="entry name" value="WH_DNA-bd_sf"/>
</dbReference>
<evidence type="ECO:0000256" key="2">
    <source>
        <dbReference type="ARBA" id="ARBA00023125"/>
    </source>
</evidence>
<keyword evidence="1" id="KW-0805">Transcription regulation</keyword>
<dbReference type="InterPro" id="IPR011663">
    <property type="entry name" value="UTRA"/>
</dbReference>
<evidence type="ECO:0000313" key="6">
    <source>
        <dbReference type="Proteomes" id="UP001199044"/>
    </source>
</evidence>
<feature type="domain" description="HTH gntR-type" evidence="4">
    <location>
        <begin position="1"/>
        <end position="68"/>
    </location>
</feature>
<name>A0ABS7YU37_9VIBR</name>
<dbReference type="RefSeq" id="WP_225252172.1">
    <property type="nucleotide sequence ID" value="NZ_JAIWIU010000213.1"/>
</dbReference>
<keyword evidence="3" id="KW-0804">Transcription</keyword>
<dbReference type="InterPro" id="IPR036388">
    <property type="entry name" value="WH-like_DNA-bd_sf"/>
</dbReference>
<evidence type="ECO:0000256" key="1">
    <source>
        <dbReference type="ARBA" id="ARBA00023015"/>
    </source>
</evidence>
<dbReference type="Pfam" id="PF00392">
    <property type="entry name" value="GntR"/>
    <property type="match status" value="1"/>
</dbReference>